<comment type="caution">
    <text evidence="1">The sequence shown here is derived from an EMBL/GenBank/DDBJ whole genome shotgun (WGS) entry which is preliminary data.</text>
</comment>
<accession>A0A3L8E076</accession>
<gene>
    <name evidence="1" type="ORF">DMN91_002115</name>
</gene>
<dbReference type="PANTHER" id="PTHR31511:SF12">
    <property type="entry name" value="RHO TERMINATION FACTOR N-TERMINAL DOMAIN-CONTAINING PROTEIN"/>
    <property type="match status" value="1"/>
</dbReference>
<protein>
    <submittedName>
        <fullName evidence="1">Uncharacterized protein</fullName>
    </submittedName>
</protein>
<sequence>MYLMMNVNKCNPMRVGCFVQIPRDITLTKALLNVCSPDNACFAWAIIAALYPARTHPERSCQYPHYSTLLNLNRIEFPMTLKQITRFERFNNISVNVFTTQERKNVNERSRIVPLRLTDDKRARHVNLLYLTDSRLDGDARHFVDKELVSIGGVATEQMQNGKVHDELFLRARKLLHLEV</sequence>
<proteinExistence type="predicted"/>
<reference evidence="1" key="1">
    <citation type="journal article" date="2018" name="Genome Res.">
        <title>The genomic architecture and molecular evolution of ant odorant receptors.</title>
        <authorList>
            <person name="McKenzie S.K."/>
            <person name="Kronauer D.J.C."/>
        </authorList>
    </citation>
    <scope>NUCLEOTIDE SEQUENCE [LARGE SCALE GENOMIC DNA]</scope>
    <source>
        <strain evidence="1">Clonal line C1</strain>
    </source>
</reference>
<dbReference type="AlphaFoldDB" id="A0A3L8E076"/>
<evidence type="ECO:0000313" key="1">
    <source>
        <dbReference type="EMBL" id="RLU25952.1"/>
    </source>
</evidence>
<organism evidence="1">
    <name type="scientific">Ooceraea biroi</name>
    <name type="common">Clonal raider ant</name>
    <name type="synonym">Cerapachys biroi</name>
    <dbReference type="NCBI Taxonomy" id="2015173"/>
    <lineage>
        <taxon>Eukaryota</taxon>
        <taxon>Metazoa</taxon>
        <taxon>Ecdysozoa</taxon>
        <taxon>Arthropoda</taxon>
        <taxon>Hexapoda</taxon>
        <taxon>Insecta</taxon>
        <taxon>Pterygota</taxon>
        <taxon>Neoptera</taxon>
        <taxon>Endopterygota</taxon>
        <taxon>Hymenoptera</taxon>
        <taxon>Apocrita</taxon>
        <taxon>Aculeata</taxon>
        <taxon>Formicoidea</taxon>
        <taxon>Formicidae</taxon>
        <taxon>Dorylinae</taxon>
        <taxon>Ooceraea</taxon>
    </lineage>
</organism>
<dbReference type="EMBL" id="QOIP01000002">
    <property type="protein sequence ID" value="RLU25952.1"/>
    <property type="molecule type" value="Genomic_DNA"/>
</dbReference>
<dbReference type="Proteomes" id="UP000279307">
    <property type="component" value="Chromosome 2"/>
</dbReference>
<reference evidence="1" key="2">
    <citation type="submission" date="2018-07" db="EMBL/GenBank/DDBJ databases">
        <authorList>
            <person name="Mckenzie S.K."/>
            <person name="Kronauer D.J.C."/>
        </authorList>
    </citation>
    <scope>NUCLEOTIDE SEQUENCE</scope>
    <source>
        <strain evidence="1">Clonal line C1</strain>
    </source>
</reference>
<dbReference type="PANTHER" id="PTHR31511">
    <property type="entry name" value="PROTEIN CBG23764"/>
    <property type="match status" value="1"/>
</dbReference>
<name>A0A3L8E076_OOCBI</name>